<dbReference type="AlphaFoldDB" id="A2ERM9"/>
<dbReference type="InterPro" id="IPR032675">
    <property type="entry name" value="LRR_dom_sf"/>
</dbReference>
<dbReference type="Gene3D" id="3.80.10.10">
    <property type="entry name" value="Ribonuclease Inhibitor"/>
    <property type="match status" value="1"/>
</dbReference>
<proteinExistence type="predicted"/>
<sequence>MSSSPSSSTSSIFKILSPGDMREIPSSVSENTLHLDVNSNKIISFPDRLHSLISLNISSNPITVSTLGELQNLRSLSLDFCDIKKFKGFPSFPQLSYLSLVGNQITNLKDFPLYPNLTSIDFRGNPLKYDEYLLIAAIASHNLSTINNVKIQEKTFRKAFAISQLIGYSIRNGNKLIHDDDDLDSALDFLSGEQPLKIIDSAQTKSLVPNREANTFKWYYLENNSWIDLDCPTRTLPITPFLSLKLIKCDFDGFTSYTANPVGWDGETPVAFHNVTAEIIGDVIPGNIITTNVNQAKITWKIDDNEISHDSICKIPLETEGKILICYASPISDAFPSVEFSSVASSVTIQQNEIEILEFSVPDNPEINTEYKINLQTFPPDQKLKVTIEISDDVLNDFVESAQIEYPYNFSIPENFGGKFIRAKVNIDGQELFSYSKERVKDKMLKSIDANIVGSYLAGHPHILLFREKDLANSCKIEWFTLSEDGVYMNYINDSLIFTPPINTNNSTICVHIIPDENHSEYSETVIETPIPLRESSELIIAESQLKPIEGSKIEMDTEGQWQITNDLELVDLDYSDKYTPQNEDVGEYLRFFTSDNKIDIVFGLVSKNNFNIKSVTLETDGGDYVGALCQVFVDFYDKNDNYKIEWVRVLRGGDTKIAKEGGDNYAISHEDIGCKIKAKVRTDKGEVKDSNITPMIRSGLYKSQILPAKLQVNSKIKIDSDKGRVTFLRSLDGLSWEEIGNTKNLTVIWSDIDHFIRIIVKTKKFVYYEDSKEKVTPIKIKSGSLLKMEDIFRKSDTRTMVRWYDQNNSIISEQNFYTIKNSDKNLTAVNYNPNDKDDYEICQISNIISLDSPLRLEILPSGSLSIVGEQITDEGKYFWRIWQDGYCDDIDNGGSKSLILLPSMIGSEIEGGYRANDDSDIIWVKEKYLVERALPQPNCFMTEEEKLSVGSQLFVSTEDNPQYKYKFEWKRWDGNQFIQMEDETNVHIITEDDCNCYVCCDVRFVDKDGFLGPPFTVRTSDVVPPDRYIMIEGRSVVSALLNATSNDDFVKNCRIEWQTLHDGFNWTTVSTRTKYRPTRDDVGALIRVVGYMDDEQRTSNEIGPVEDDKEEINSAISHAVKNGLLTVKCKDQIGNTFNLDITRKGFSVKSNKSNNETYNWRPNNNILPTPGSSRKIDVVMNGTTLSLLPLDTDPLDCDLKTYREFILSVVSSLKGQ</sequence>
<dbReference type="PANTHER" id="PTHR31149:SF11">
    <property type="entry name" value="187-KDA MICROTUBULE-ASSOCIATED PROTEIN AIR9"/>
    <property type="match status" value="1"/>
</dbReference>
<dbReference type="KEGG" id="tva:4762544"/>
<dbReference type="PROSITE" id="PS51450">
    <property type="entry name" value="LRR"/>
    <property type="match status" value="1"/>
</dbReference>
<reference evidence="1" key="2">
    <citation type="journal article" date="2007" name="Science">
        <title>Draft genome sequence of the sexually transmitted pathogen Trichomonas vaginalis.</title>
        <authorList>
            <person name="Carlton J.M."/>
            <person name="Hirt R.P."/>
            <person name="Silva J.C."/>
            <person name="Delcher A.L."/>
            <person name="Schatz M."/>
            <person name="Zhao Q."/>
            <person name="Wortman J.R."/>
            <person name="Bidwell S.L."/>
            <person name="Alsmark U.C.M."/>
            <person name="Besteiro S."/>
            <person name="Sicheritz-Ponten T."/>
            <person name="Noel C.J."/>
            <person name="Dacks J.B."/>
            <person name="Foster P.G."/>
            <person name="Simillion C."/>
            <person name="Van de Peer Y."/>
            <person name="Miranda-Saavedra D."/>
            <person name="Barton G.J."/>
            <person name="Westrop G.D."/>
            <person name="Mueller S."/>
            <person name="Dessi D."/>
            <person name="Fiori P.L."/>
            <person name="Ren Q."/>
            <person name="Paulsen I."/>
            <person name="Zhang H."/>
            <person name="Bastida-Corcuera F.D."/>
            <person name="Simoes-Barbosa A."/>
            <person name="Brown M.T."/>
            <person name="Hayes R.D."/>
            <person name="Mukherjee M."/>
            <person name="Okumura C.Y."/>
            <person name="Schneider R."/>
            <person name="Smith A.J."/>
            <person name="Vanacova S."/>
            <person name="Villalvazo M."/>
            <person name="Haas B.J."/>
            <person name="Pertea M."/>
            <person name="Feldblyum T.V."/>
            <person name="Utterback T.R."/>
            <person name="Shu C.L."/>
            <person name="Osoegawa K."/>
            <person name="de Jong P.J."/>
            <person name="Hrdy I."/>
            <person name="Horvathova L."/>
            <person name="Zubacova Z."/>
            <person name="Dolezal P."/>
            <person name="Malik S.B."/>
            <person name="Logsdon J.M. Jr."/>
            <person name="Henze K."/>
            <person name="Gupta A."/>
            <person name="Wang C.C."/>
            <person name="Dunne R.L."/>
            <person name="Upcroft J.A."/>
            <person name="Upcroft P."/>
            <person name="White O."/>
            <person name="Salzberg S.L."/>
            <person name="Tang P."/>
            <person name="Chiu C.-H."/>
            <person name="Lee Y.-S."/>
            <person name="Embley T.M."/>
            <person name="Coombs G.H."/>
            <person name="Mottram J.C."/>
            <person name="Tachezy J."/>
            <person name="Fraser-Liggett C.M."/>
            <person name="Johnson P.J."/>
        </authorList>
    </citation>
    <scope>NUCLEOTIDE SEQUENCE [LARGE SCALE GENOMIC DNA]</scope>
    <source>
        <strain evidence="1">G3</strain>
    </source>
</reference>
<dbReference type="PANTHER" id="PTHR31149">
    <property type="entry name" value="EXPRESSED PROTEIN"/>
    <property type="match status" value="1"/>
</dbReference>
<dbReference type="VEuPathDB" id="TrichDB:TVAGG3_0345030"/>
<dbReference type="SUPFAM" id="SSF52075">
    <property type="entry name" value="Outer arm dynein light chain 1"/>
    <property type="match status" value="1"/>
</dbReference>
<dbReference type="InterPro" id="IPR001611">
    <property type="entry name" value="Leu-rich_rpt"/>
</dbReference>
<dbReference type="VEuPathDB" id="TrichDB:TVAG_474790"/>
<dbReference type="InParanoid" id="A2ERM9"/>
<name>A2ERM9_TRIV3</name>
<dbReference type="EMBL" id="DS113468">
    <property type="protein sequence ID" value="EAY04681.1"/>
    <property type="molecule type" value="Genomic_DNA"/>
</dbReference>
<protein>
    <submittedName>
        <fullName evidence="1">Leucine Rich Repeat family protein</fullName>
    </submittedName>
</protein>
<dbReference type="SMR" id="A2ERM9"/>
<organism evidence="1 2">
    <name type="scientific">Trichomonas vaginalis (strain ATCC PRA-98 / G3)</name>
    <dbReference type="NCBI Taxonomy" id="412133"/>
    <lineage>
        <taxon>Eukaryota</taxon>
        <taxon>Metamonada</taxon>
        <taxon>Parabasalia</taxon>
        <taxon>Trichomonadida</taxon>
        <taxon>Trichomonadidae</taxon>
        <taxon>Trichomonas</taxon>
    </lineage>
</organism>
<dbReference type="RefSeq" id="XP_001316904.1">
    <property type="nucleotide sequence ID" value="XM_001316869.1"/>
</dbReference>
<keyword evidence="2" id="KW-1185">Reference proteome</keyword>
<evidence type="ECO:0000313" key="2">
    <source>
        <dbReference type="Proteomes" id="UP000001542"/>
    </source>
</evidence>
<dbReference type="OrthoDB" id="7451790at2759"/>
<dbReference type="Proteomes" id="UP000001542">
    <property type="component" value="Unassembled WGS sequence"/>
</dbReference>
<evidence type="ECO:0000313" key="1">
    <source>
        <dbReference type="EMBL" id="EAY04681.1"/>
    </source>
</evidence>
<accession>A2ERM9</accession>
<reference evidence="1" key="1">
    <citation type="submission" date="2006-10" db="EMBL/GenBank/DDBJ databases">
        <authorList>
            <person name="Amadeo P."/>
            <person name="Zhao Q."/>
            <person name="Wortman J."/>
            <person name="Fraser-Liggett C."/>
            <person name="Carlton J."/>
        </authorList>
    </citation>
    <scope>NUCLEOTIDE SEQUENCE</scope>
    <source>
        <strain evidence="1">G3</strain>
    </source>
</reference>
<gene>
    <name evidence="1" type="ORF">TVAG_474790</name>
</gene>